<feature type="domain" description="Acyltransferase 3" evidence="2">
    <location>
        <begin position="28"/>
        <end position="350"/>
    </location>
</feature>
<name>A0ABU2HV64_9RHOB</name>
<dbReference type="PANTHER" id="PTHR23028:SF131">
    <property type="entry name" value="BLR2367 PROTEIN"/>
    <property type="match status" value="1"/>
</dbReference>
<dbReference type="Proteomes" id="UP001269144">
    <property type="component" value="Unassembled WGS sequence"/>
</dbReference>
<feature type="transmembrane region" description="Helical" evidence="1">
    <location>
        <begin position="61"/>
        <end position="84"/>
    </location>
</feature>
<keyword evidence="3" id="KW-0808">Transferase</keyword>
<feature type="transmembrane region" description="Helical" evidence="1">
    <location>
        <begin position="31"/>
        <end position="46"/>
    </location>
</feature>
<feature type="transmembrane region" description="Helical" evidence="1">
    <location>
        <begin position="334"/>
        <end position="360"/>
    </location>
</feature>
<evidence type="ECO:0000256" key="1">
    <source>
        <dbReference type="SAM" id="Phobius"/>
    </source>
</evidence>
<keyword evidence="3" id="KW-0012">Acyltransferase</keyword>
<keyword evidence="4" id="KW-1185">Reference proteome</keyword>
<feature type="transmembrane region" description="Helical" evidence="1">
    <location>
        <begin position="239"/>
        <end position="262"/>
    </location>
</feature>
<feature type="transmembrane region" description="Helical" evidence="1">
    <location>
        <begin position="209"/>
        <end position="227"/>
    </location>
</feature>
<dbReference type="RefSeq" id="WP_311161404.1">
    <property type="nucleotide sequence ID" value="NZ_JAVQLW010000002.1"/>
</dbReference>
<accession>A0ABU2HV64</accession>
<dbReference type="Pfam" id="PF01757">
    <property type="entry name" value="Acyl_transf_3"/>
    <property type="match status" value="1"/>
</dbReference>
<keyword evidence="1" id="KW-0472">Membrane</keyword>
<gene>
    <name evidence="3" type="ORF">RGQ15_15330</name>
</gene>
<dbReference type="InterPro" id="IPR002656">
    <property type="entry name" value="Acyl_transf_3_dom"/>
</dbReference>
<dbReference type="InterPro" id="IPR050879">
    <property type="entry name" value="Acyltransferase_3"/>
</dbReference>
<feature type="transmembrane region" description="Helical" evidence="1">
    <location>
        <begin position="180"/>
        <end position="197"/>
    </location>
</feature>
<organism evidence="3 4">
    <name type="scientific">Paracoccus aurantius</name>
    <dbReference type="NCBI Taxonomy" id="3073814"/>
    <lineage>
        <taxon>Bacteria</taxon>
        <taxon>Pseudomonadati</taxon>
        <taxon>Pseudomonadota</taxon>
        <taxon>Alphaproteobacteria</taxon>
        <taxon>Rhodobacterales</taxon>
        <taxon>Paracoccaceae</taxon>
        <taxon>Paracoccus</taxon>
    </lineage>
</organism>
<feature type="transmembrane region" description="Helical" evidence="1">
    <location>
        <begin position="268"/>
        <end position="287"/>
    </location>
</feature>
<keyword evidence="1" id="KW-0812">Transmembrane</keyword>
<feature type="transmembrane region" description="Helical" evidence="1">
    <location>
        <begin position="155"/>
        <end position="173"/>
    </location>
</feature>
<dbReference type="EC" id="2.3.-.-" evidence="3"/>
<comment type="caution">
    <text evidence="3">The sequence shown here is derived from an EMBL/GenBank/DDBJ whole genome shotgun (WGS) entry which is preliminary data.</text>
</comment>
<feature type="transmembrane region" description="Helical" evidence="1">
    <location>
        <begin position="96"/>
        <end position="118"/>
    </location>
</feature>
<keyword evidence="1" id="KW-1133">Transmembrane helix</keyword>
<reference evidence="4" key="1">
    <citation type="submission" date="2023-07" db="EMBL/GenBank/DDBJ databases">
        <title>Paracoccus sp. MBLB3053 whole genome sequence.</title>
        <authorList>
            <person name="Hwang C.Y."/>
            <person name="Cho E.-S."/>
            <person name="Seo M.-J."/>
        </authorList>
    </citation>
    <scope>NUCLEOTIDE SEQUENCE [LARGE SCALE GENOMIC DNA]</scope>
    <source>
        <strain evidence="4">MBLB3053</strain>
    </source>
</reference>
<evidence type="ECO:0000313" key="3">
    <source>
        <dbReference type="EMBL" id="MDS9468938.1"/>
    </source>
</evidence>
<dbReference type="PANTHER" id="PTHR23028">
    <property type="entry name" value="ACETYLTRANSFERASE"/>
    <property type="match status" value="1"/>
</dbReference>
<evidence type="ECO:0000313" key="4">
    <source>
        <dbReference type="Proteomes" id="UP001269144"/>
    </source>
</evidence>
<protein>
    <submittedName>
        <fullName evidence="3">Acyltransferase</fullName>
        <ecNumber evidence="3">2.3.-.-</ecNumber>
    </submittedName>
</protein>
<feature type="transmembrane region" description="Helical" evidence="1">
    <location>
        <begin position="307"/>
        <end position="328"/>
    </location>
</feature>
<dbReference type="EMBL" id="JAVQLW010000002">
    <property type="protein sequence ID" value="MDS9468938.1"/>
    <property type="molecule type" value="Genomic_DNA"/>
</dbReference>
<sequence>MLNDRNSRRHSVPVLNLGAPPLRERVDNIQVLRFMGALMVVLYHASKPPLERLGWQGGTDFLAAGVDIFFVISGFIMIFTTRGFSRTVVEFWIDRIIRIVPVYWAAIAVIVLLFAAGLRPNGLMAFDTSDLLTTLFFIPHVRADGAFAPLLNVGWTLNYEMFFYLVFGLTLFFRSHMVSLSLITALFLGLVAIGLFADFTNATPLAASYTNPIILEFLAGCFLGYLYTHLQRASQKSAATGIALLATGFGGLVLGTAITPVGSGLDPWRAMSAGIPAVLIVSGALMLERSGRKLSAGWMQFMGAASYSIYIFHLLAFQFTGKVIGIFVDTQSAPAAVLVGIALIYIIAGLTAGSFVYVLLERPVVTWLKRVSRGAGIGLGGFRQRARSEGVAAPPPKVPPFP</sequence>
<proteinExistence type="predicted"/>
<dbReference type="GO" id="GO:0016746">
    <property type="term" value="F:acyltransferase activity"/>
    <property type="evidence" value="ECO:0007669"/>
    <property type="project" value="UniProtKB-KW"/>
</dbReference>
<evidence type="ECO:0000259" key="2">
    <source>
        <dbReference type="Pfam" id="PF01757"/>
    </source>
</evidence>